<dbReference type="GO" id="GO:0016788">
    <property type="term" value="F:hydrolase activity, acting on ester bonds"/>
    <property type="evidence" value="ECO:0007669"/>
    <property type="project" value="InterPro"/>
</dbReference>
<evidence type="ECO:0000313" key="2">
    <source>
        <dbReference type="EMBL" id="MBD2770793.1"/>
    </source>
</evidence>
<accession>A0A8J7BWE4</accession>
<dbReference type="SUPFAM" id="SSF52266">
    <property type="entry name" value="SGNH hydrolase"/>
    <property type="match status" value="1"/>
</dbReference>
<dbReference type="Proteomes" id="UP000629098">
    <property type="component" value="Unassembled WGS sequence"/>
</dbReference>
<evidence type="ECO:0000313" key="3">
    <source>
        <dbReference type="Proteomes" id="UP000629098"/>
    </source>
</evidence>
<dbReference type="Gene3D" id="3.40.50.1110">
    <property type="entry name" value="SGNH hydrolase"/>
    <property type="match status" value="1"/>
</dbReference>
<name>A0A8J7BWE4_9CYAN</name>
<gene>
    <name evidence="2" type="ORF">ICL16_01295</name>
</gene>
<dbReference type="InterPro" id="IPR001087">
    <property type="entry name" value="GDSL"/>
</dbReference>
<dbReference type="InterPro" id="IPR051058">
    <property type="entry name" value="GDSL_Est/Lipase"/>
</dbReference>
<dbReference type="RefSeq" id="WP_190825085.1">
    <property type="nucleotide sequence ID" value="NZ_CAWPPI010000009.1"/>
</dbReference>
<dbReference type="InterPro" id="IPR036514">
    <property type="entry name" value="SGNH_hydro_sf"/>
</dbReference>
<organism evidence="2 3">
    <name type="scientific">Iningainema tapete BLCC-T55</name>
    <dbReference type="NCBI Taxonomy" id="2748662"/>
    <lineage>
        <taxon>Bacteria</taxon>
        <taxon>Bacillati</taxon>
        <taxon>Cyanobacteriota</taxon>
        <taxon>Cyanophyceae</taxon>
        <taxon>Nostocales</taxon>
        <taxon>Scytonemataceae</taxon>
        <taxon>Iningainema tapete</taxon>
    </lineage>
</organism>
<evidence type="ECO:0000256" key="1">
    <source>
        <dbReference type="ARBA" id="ARBA00022801"/>
    </source>
</evidence>
<keyword evidence="3" id="KW-1185">Reference proteome</keyword>
<protein>
    <submittedName>
        <fullName evidence="2">SGNH/GDSL hydrolase family protein</fullName>
    </submittedName>
</protein>
<sequence>MIINLFDVVNRYRDVNLDVATAPSIKERSFESSLISGLFNEIYVFGDSLSDIGNAFDATRKGFKEGLPPAPPYIQGRFSNGAIWVEYLAQLLGLTSKRKTNYAIGGANTGNTNTFIPNNPLNLPGLQQQFTSFKTQYPQADREALYIIWAGANDYLSGSLQDSTQAIANLSNGVKLLATLGAKNIMVVNLPDLGKLPATRQDPQVSKFLSDITQKHNSGLAESLKALSQSLGNCVNIIQFDVYSLFNQVFASPQKFGFTVVTNSELEQLSQLQGYTEEFFFWDDIHPTTAVHKLLAKYAFEVLSAKNKLYLLVEN</sequence>
<reference evidence="2" key="1">
    <citation type="submission" date="2020-09" db="EMBL/GenBank/DDBJ databases">
        <title>Iningainema tapete sp. nov. (Scytonemataceae, Cyanobacteria) from greenhouses in central Florida (USA) produces two types of nodularin with biosynthetic potential for microcystin-LR and anabaenopeptins.</title>
        <authorList>
            <person name="Berthold D.E."/>
            <person name="Lefler F.W."/>
            <person name="Huang I.-S."/>
            <person name="Abdulla H."/>
            <person name="Zimba P.V."/>
            <person name="Laughinghouse H.D. IV."/>
        </authorList>
    </citation>
    <scope>NUCLEOTIDE SEQUENCE</scope>
    <source>
        <strain evidence="2">BLCCT55</strain>
    </source>
</reference>
<dbReference type="Pfam" id="PF00657">
    <property type="entry name" value="Lipase_GDSL"/>
    <property type="match status" value="1"/>
</dbReference>
<dbReference type="EMBL" id="JACXAE010000009">
    <property type="protein sequence ID" value="MBD2770793.1"/>
    <property type="molecule type" value="Genomic_DNA"/>
</dbReference>
<dbReference type="AlphaFoldDB" id="A0A8J7BWE4"/>
<proteinExistence type="predicted"/>
<dbReference type="PANTHER" id="PTHR45648">
    <property type="entry name" value="GDSL LIPASE/ACYLHYDROLASE FAMILY PROTEIN (AFU_ORTHOLOGUE AFUA_4G14700)"/>
    <property type="match status" value="1"/>
</dbReference>
<keyword evidence="1 2" id="KW-0378">Hydrolase</keyword>
<comment type="caution">
    <text evidence="2">The sequence shown here is derived from an EMBL/GenBank/DDBJ whole genome shotgun (WGS) entry which is preliminary data.</text>
</comment>
<dbReference type="PANTHER" id="PTHR45648:SF22">
    <property type="entry name" value="GDSL LIPASE_ACYLHYDROLASE FAMILY PROTEIN (AFU_ORTHOLOGUE AFUA_4G14700)"/>
    <property type="match status" value="1"/>
</dbReference>
<dbReference type="CDD" id="cd01846">
    <property type="entry name" value="fatty_acyltransferase_like"/>
    <property type="match status" value="1"/>
</dbReference>